<proteinExistence type="inferred from homology"/>
<dbReference type="EC" id="5.1.1.1" evidence="4"/>
<dbReference type="InterPro" id="IPR009006">
    <property type="entry name" value="Ala_racemase/Decarboxylase_C"/>
</dbReference>
<dbReference type="EMBL" id="JBHUME010000002">
    <property type="protein sequence ID" value="MFD2611220.1"/>
    <property type="molecule type" value="Genomic_DNA"/>
</dbReference>
<dbReference type="Gene3D" id="2.40.37.10">
    <property type="entry name" value="Lyase, Ornithine Decarboxylase, Chain A, domain 1"/>
    <property type="match status" value="1"/>
</dbReference>
<dbReference type="NCBIfam" id="TIGR00492">
    <property type="entry name" value="alr"/>
    <property type="match status" value="1"/>
</dbReference>
<dbReference type="SUPFAM" id="SSF50621">
    <property type="entry name" value="Alanine racemase C-terminal domain-like"/>
    <property type="match status" value="1"/>
</dbReference>
<dbReference type="InterPro" id="IPR029066">
    <property type="entry name" value="PLP-binding_barrel"/>
</dbReference>
<comment type="catalytic activity">
    <reaction evidence="4">
        <text>L-alanine = D-alanine</text>
        <dbReference type="Rhea" id="RHEA:20249"/>
        <dbReference type="ChEBI" id="CHEBI:57416"/>
        <dbReference type="ChEBI" id="CHEBI:57972"/>
        <dbReference type="EC" id="5.1.1.1"/>
    </reaction>
</comment>
<feature type="modified residue" description="N6-(pyridoxal phosphate)lysine" evidence="4">
    <location>
        <position position="39"/>
    </location>
</feature>
<dbReference type="InterPro" id="IPR000821">
    <property type="entry name" value="Ala_racemase"/>
</dbReference>
<reference evidence="7" key="1">
    <citation type="journal article" date="2019" name="Int. J. Syst. Evol. Microbiol.">
        <title>The Global Catalogue of Microorganisms (GCM) 10K type strain sequencing project: providing services to taxonomists for standard genome sequencing and annotation.</title>
        <authorList>
            <consortium name="The Broad Institute Genomics Platform"/>
            <consortium name="The Broad Institute Genome Sequencing Center for Infectious Disease"/>
            <person name="Wu L."/>
            <person name="Ma J."/>
        </authorList>
    </citation>
    <scope>NUCLEOTIDE SEQUENCE [LARGE SCALE GENOMIC DNA]</scope>
    <source>
        <strain evidence="7">KCTC 3950</strain>
    </source>
</reference>
<comment type="caution">
    <text evidence="6">The sequence shown here is derived from an EMBL/GenBank/DDBJ whole genome shotgun (WGS) entry which is preliminary data.</text>
</comment>
<sequence length="392" mass="42367">MEDYYRQTRVEIDLDALDHNLNEFRRTILPGQKILASVKANAYGHGAVGIARAAERWGIDYAGVAFLDEAIELRNAGVQVPILVLGYTPPEGIPAALEHNITLNVFHEDLLTAAAKLASAERPLKVHLKVDTGMGRLGVLADGEAVPFVEKAVSIPEIMVEGLFTHFASADEADKEYTYSQYAKFKQVIDELEAKGIRIPLIHAGNSAAGIDLPELSCSMVRLGIAMYGLYPSEEVDKNKVKLKPVMSFKTALTHIKTLPPGSGISYGTIYHTDGEALIGTLPVGYADGFSRMATGKAEALIRGHKLPVVGRICMDQCMVNLTGLPEEVKASLRVGEEAVIMGTQGDACISAEEIALHLGTINYELTCMVANRVPRVFLRGGKAAAVRNSLR</sequence>
<dbReference type="GO" id="GO:0008784">
    <property type="term" value="F:alanine racemase activity"/>
    <property type="evidence" value="ECO:0007669"/>
    <property type="project" value="UniProtKB-EC"/>
</dbReference>
<evidence type="ECO:0000313" key="7">
    <source>
        <dbReference type="Proteomes" id="UP001597541"/>
    </source>
</evidence>
<organism evidence="6 7">
    <name type="scientific">Paenibacillus gansuensis</name>
    <dbReference type="NCBI Taxonomy" id="306542"/>
    <lineage>
        <taxon>Bacteria</taxon>
        <taxon>Bacillati</taxon>
        <taxon>Bacillota</taxon>
        <taxon>Bacilli</taxon>
        <taxon>Bacillales</taxon>
        <taxon>Paenibacillaceae</taxon>
        <taxon>Paenibacillus</taxon>
    </lineage>
</organism>
<dbReference type="SUPFAM" id="SSF51419">
    <property type="entry name" value="PLP-binding barrel"/>
    <property type="match status" value="1"/>
</dbReference>
<dbReference type="PANTHER" id="PTHR30511:SF0">
    <property type="entry name" value="ALANINE RACEMASE, CATABOLIC-RELATED"/>
    <property type="match status" value="1"/>
</dbReference>
<comment type="pathway">
    <text evidence="4">Amino-acid biosynthesis; D-alanine biosynthesis; D-alanine from L-alanine: step 1/1.</text>
</comment>
<dbReference type="Pfam" id="PF01168">
    <property type="entry name" value="Ala_racemase_N"/>
    <property type="match status" value="1"/>
</dbReference>
<comment type="function">
    <text evidence="4">Catalyzes the interconversion of L-alanine and D-alanine. May also act on other amino acids.</text>
</comment>
<keyword evidence="3 4" id="KW-0413">Isomerase</keyword>
<dbReference type="InterPro" id="IPR020622">
    <property type="entry name" value="Ala_racemase_pyridoxalP-BS"/>
</dbReference>
<dbReference type="PROSITE" id="PS00395">
    <property type="entry name" value="ALANINE_RACEMASE"/>
    <property type="match status" value="1"/>
</dbReference>
<feature type="binding site" evidence="4">
    <location>
        <position position="136"/>
    </location>
    <ligand>
        <name>substrate</name>
    </ligand>
</feature>
<comment type="similarity">
    <text evidence="4">Belongs to the alanine racemase family.</text>
</comment>
<dbReference type="Proteomes" id="UP001597541">
    <property type="component" value="Unassembled WGS sequence"/>
</dbReference>
<feature type="active site" description="Proton acceptor; specific for L-alanine" evidence="4">
    <location>
        <position position="267"/>
    </location>
</feature>
<keyword evidence="7" id="KW-1185">Reference proteome</keyword>
<evidence type="ECO:0000256" key="2">
    <source>
        <dbReference type="ARBA" id="ARBA00022898"/>
    </source>
</evidence>
<evidence type="ECO:0000256" key="3">
    <source>
        <dbReference type="ARBA" id="ARBA00023235"/>
    </source>
</evidence>
<evidence type="ECO:0000259" key="5">
    <source>
        <dbReference type="SMART" id="SM01005"/>
    </source>
</evidence>
<dbReference type="PRINTS" id="PR00992">
    <property type="entry name" value="ALARACEMASE"/>
</dbReference>
<evidence type="ECO:0000256" key="4">
    <source>
        <dbReference type="HAMAP-Rule" id="MF_01201"/>
    </source>
</evidence>
<dbReference type="InterPro" id="IPR001608">
    <property type="entry name" value="Ala_racemase_N"/>
</dbReference>
<dbReference type="InterPro" id="IPR011079">
    <property type="entry name" value="Ala_racemase_C"/>
</dbReference>
<evidence type="ECO:0000313" key="6">
    <source>
        <dbReference type="EMBL" id="MFD2611220.1"/>
    </source>
</evidence>
<dbReference type="SMART" id="SM01005">
    <property type="entry name" value="Ala_racemase_C"/>
    <property type="match status" value="1"/>
</dbReference>
<comment type="cofactor">
    <cofactor evidence="1 4">
        <name>pyridoxal 5'-phosphate</name>
        <dbReference type="ChEBI" id="CHEBI:597326"/>
    </cofactor>
</comment>
<evidence type="ECO:0000256" key="1">
    <source>
        <dbReference type="ARBA" id="ARBA00001933"/>
    </source>
</evidence>
<feature type="binding site" evidence="4">
    <location>
        <position position="315"/>
    </location>
    <ligand>
        <name>substrate</name>
    </ligand>
</feature>
<dbReference type="HAMAP" id="MF_01201">
    <property type="entry name" value="Ala_racemase"/>
    <property type="match status" value="1"/>
</dbReference>
<dbReference type="CDD" id="cd00430">
    <property type="entry name" value="PLPDE_III_AR"/>
    <property type="match status" value="1"/>
</dbReference>
<dbReference type="RefSeq" id="WP_377599636.1">
    <property type="nucleotide sequence ID" value="NZ_JBHUME010000002.1"/>
</dbReference>
<feature type="active site" description="Proton acceptor; specific for D-alanine" evidence="4">
    <location>
        <position position="39"/>
    </location>
</feature>
<keyword evidence="2 4" id="KW-0663">Pyridoxal phosphate</keyword>
<dbReference type="Pfam" id="PF00842">
    <property type="entry name" value="Ala_racemase_C"/>
    <property type="match status" value="1"/>
</dbReference>
<gene>
    <name evidence="6" type="primary">alr</name>
    <name evidence="6" type="ORF">ACFSUF_02155</name>
</gene>
<protein>
    <recommendedName>
        <fullName evidence="4">Alanine racemase</fullName>
        <ecNumber evidence="4">5.1.1.1</ecNumber>
    </recommendedName>
</protein>
<accession>A0ABW5P7L7</accession>
<dbReference type="PANTHER" id="PTHR30511">
    <property type="entry name" value="ALANINE RACEMASE"/>
    <property type="match status" value="1"/>
</dbReference>
<name>A0ABW5P7L7_9BACL</name>
<feature type="domain" description="Alanine racemase C-terminal" evidence="5">
    <location>
        <begin position="246"/>
        <end position="379"/>
    </location>
</feature>
<dbReference type="Gene3D" id="3.20.20.10">
    <property type="entry name" value="Alanine racemase"/>
    <property type="match status" value="1"/>
</dbReference>